<dbReference type="PANTHER" id="PTHR41349">
    <property type="match status" value="1"/>
</dbReference>
<dbReference type="OrthoDB" id="3414047at2"/>
<dbReference type="InterPro" id="IPR036691">
    <property type="entry name" value="Endo/exonu/phosph_ase_sf"/>
</dbReference>
<feature type="chain" id="PRO_5008260338" description="Endonuclease/exonuclease/phosphatase domain-containing protein" evidence="1">
    <location>
        <begin position="30"/>
        <end position="507"/>
    </location>
</feature>
<evidence type="ECO:0000313" key="4">
    <source>
        <dbReference type="Proteomes" id="UP000092695"/>
    </source>
</evidence>
<dbReference type="EMBL" id="CP016268">
    <property type="protein sequence ID" value="ANO52606.1"/>
    <property type="molecule type" value="Genomic_DNA"/>
</dbReference>
<reference evidence="3 4" key="1">
    <citation type="submission" date="2016-06" db="EMBL/GenBank/DDBJ databases">
        <title>Complete genome sequence of a deep-branching marine Gamma Proteobacterium Woeseia oceani type strain XK5.</title>
        <authorList>
            <person name="Mu D."/>
            <person name="Du Z."/>
        </authorList>
    </citation>
    <scope>NUCLEOTIDE SEQUENCE [LARGE SCALE GENOMIC DNA]</scope>
    <source>
        <strain evidence="3 4">XK5</strain>
    </source>
</reference>
<organism evidence="3 4">
    <name type="scientific">Woeseia oceani</name>
    <dbReference type="NCBI Taxonomy" id="1548547"/>
    <lineage>
        <taxon>Bacteria</taxon>
        <taxon>Pseudomonadati</taxon>
        <taxon>Pseudomonadota</taxon>
        <taxon>Gammaproteobacteria</taxon>
        <taxon>Woeseiales</taxon>
        <taxon>Woeseiaceae</taxon>
        <taxon>Woeseia</taxon>
    </lineage>
</organism>
<dbReference type="GO" id="GO:0003824">
    <property type="term" value="F:catalytic activity"/>
    <property type="evidence" value="ECO:0007669"/>
    <property type="project" value="InterPro"/>
</dbReference>
<protein>
    <recommendedName>
        <fullName evidence="2">Endonuclease/exonuclease/phosphatase domain-containing protein</fullName>
    </recommendedName>
</protein>
<evidence type="ECO:0000259" key="2">
    <source>
        <dbReference type="Pfam" id="PF03372"/>
    </source>
</evidence>
<dbReference type="Pfam" id="PF03372">
    <property type="entry name" value="Exo_endo_phos"/>
    <property type="match status" value="1"/>
</dbReference>
<name>A0A193LJH2_9GAMM</name>
<dbReference type="AlphaFoldDB" id="A0A193LJH2"/>
<accession>A0A193LJH2</accession>
<evidence type="ECO:0000313" key="3">
    <source>
        <dbReference type="EMBL" id="ANO52606.1"/>
    </source>
</evidence>
<dbReference type="PROSITE" id="PS51257">
    <property type="entry name" value="PROKAR_LIPOPROTEIN"/>
    <property type="match status" value="1"/>
</dbReference>
<dbReference type="Gene3D" id="3.60.10.10">
    <property type="entry name" value="Endonuclease/exonuclease/phosphatase"/>
    <property type="match status" value="1"/>
</dbReference>
<dbReference type="SUPFAM" id="SSF56219">
    <property type="entry name" value="DNase I-like"/>
    <property type="match status" value="1"/>
</dbReference>
<dbReference type="Proteomes" id="UP000092695">
    <property type="component" value="Chromosome"/>
</dbReference>
<dbReference type="RefSeq" id="WP_068618094.1">
    <property type="nucleotide sequence ID" value="NZ_CP016268.1"/>
</dbReference>
<dbReference type="PANTHER" id="PTHR41349:SF1">
    <property type="entry name" value="PROTEIN CBG08683"/>
    <property type="match status" value="1"/>
</dbReference>
<keyword evidence="4" id="KW-1185">Reference proteome</keyword>
<gene>
    <name evidence="3" type="ORF">BA177_16720</name>
</gene>
<dbReference type="KEGG" id="woc:BA177_16720"/>
<feature type="domain" description="Endonuclease/exonuclease/phosphatase" evidence="2">
    <location>
        <begin position="54"/>
        <end position="309"/>
    </location>
</feature>
<dbReference type="STRING" id="1548547.BA177_16720"/>
<sequence length="507" mass="55726">MLFASHRYTVAMRVVVATAAALLALAACASRQDDPAAASQNTAPDRVTTALRIMSFNIELGGDYVSFDSVIRAIDAARPDIVAVQEPYGELKKIAERLGWHYNLRNHIVSRFPLLDPPEADGIYLLVETAPDQVVAVANVHLPSDPYAEDWIRDGRSLADILQLERQVRLPDLERYLVVLPALLRERIPVFVAGDFNSPSAADWSPAAITTYPFRRYPVNWPVAAAMAAAGFRDSYREAYPDPLLHPGFTWWAARPPLSGYDPEAEGAWQSRIDFIWHAGPAELQSVRLAGEPDAQDVAIPIAPWPSDHRAVIADYQVVAATAPAIVTTAQRVYRRDQPVVVHLSGLAASAYLTVRRRGSAATQHYAIRPESRELSLPPLETDGVYDIVCLDEAGKRLGGSSLWVVNNPPTVIMSQDRYTSGEPLTVSWHNAPGHRYDWLGVYAVEGDRQTLAWQHTRAGISGTAELVGSSPDSVWPLPPGRYTVRLLLDDSDVVLAETPPFSIVAR</sequence>
<dbReference type="InterPro" id="IPR005135">
    <property type="entry name" value="Endo/exonuclease/phosphatase"/>
</dbReference>
<keyword evidence="1" id="KW-0732">Signal</keyword>
<feature type="signal peptide" evidence="1">
    <location>
        <begin position="1"/>
        <end position="29"/>
    </location>
</feature>
<proteinExistence type="predicted"/>
<evidence type="ECO:0000256" key="1">
    <source>
        <dbReference type="SAM" id="SignalP"/>
    </source>
</evidence>